<keyword evidence="3" id="KW-1185">Reference proteome</keyword>
<evidence type="ECO:0000259" key="1">
    <source>
        <dbReference type="PROSITE" id="PS50181"/>
    </source>
</evidence>
<feature type="domain" description="F-box" evidence="1">
    <location>
        <begin position="99"/>
        <end position="149"/>
    </location>
</feature>
<dbReference type="InterPro" id="IPR001810">
    <property type="entry name" value="F-box_dom"/>
</dbReference>
<gene>
    <name evidence="2" type="ORF">Moror_1577</name>
</gene>
<comment type="caution">
    <text evidence="2">The sequence shown here is derived from an EMBL/GenBank/DDBJ whole genome shotgun (WGS) entry which is preliminary data.</text>
</comment>
<reference evidence="2 3" key="1">
    <citation type="journal article" date="2014" name="BMC Genomics">
        <title>Genome and secretome analysis of the hemibiotrophic fungal pathogen, Moniliophthora roreri, which causes frosty pod rot disease of cacao: mechanisms of the biotrophic and necrotrophic phases.</title>
        <authorList>
            <person name="Meinhardt L.W."/>
            <person name="Costa G.G.L."/>
            <person name="Thomazella D.P.T."/>
            <person name="Teixeira P.J.P.L."/>
            <person name="Carazzolle M.F."/>
            <person name="Schuster S.C."/>
            <person name="Carlson J.E."/>
            <person name="Guiltinan M.J."/>
            <person name="Mieczkowski P."/>
            <person name="Farmer A."/>
            <person name="Ramaraj T."/>
            <person name="Crozier J."/>
            <person name="Davis R.E."/>
            <person name="Shao J."/>
            <person name="Melnick R.L."/>
            <person name="Pereira G.A.G."/>
            <person name="Bailey B.A."/>
        </authorList>
    </citation>
    <scope>NUCLEOTIDE SEQUENCE [LARGE SCALE GENOMIC DNA]</scope>
    <source>
        <strain evidence="2 3">MCA 2997</strain>
    </source>
</reference>
<organism evidence="2 3">
    <name type="scientific">Moniliophthora roreri (strain MCA 2997)</name>
    <name type="common">Cocoa frosty pod rot fungus</name>
    <name type="synonym">Crinipellis roreri</name>
    <dbReference type="NCBI Taxonomy" id="1381753"/>
    <lineage>
        <taxon>Eukaryota</taxon>
        <taxon>Fungi</taxon>
        <taxon>Dikarya</taxon>
        <taxon>Basidiomycota</taxon>
        <taxon>Agaricomycotina</taxon>
        <taxon>Agaricomycetes</taxon>
        <taxon>Agaricomycetidae</taxon>
        <taxon>Agaricales</taxon>
        <taxon>Marasmiineae</taxon>
        <taxon>Marasmiaceae</taxon>
        <taxon>Moniliophthora</taxon>
    </lineage>
</organism>
<dbReference type="SUPFAM" id="SSF52047">
    <property type="entry name" value="RNI-like"/>
    <property type="match status" value="1"/>
</dbReference>
<name>V2XL39_MONRO</name>
<sequence length="499" mass="55369">MFQSSAGAGKIYRDKSKTSFFVLRSNVCIVRIDEFSSTAAAGFQPDMTPLVVGTGVYKGAVRGFRMSRPAQAYSRSLGFATQTPTPCESKLQTQTRIRMIHINHLPDLVLVEIFMLLYLTTPTAPWALCAVCYKWRSILLSRSVLWSNVHLAMPYASSVSTATPDFQLEKLQVQLKRSGRRLLDVSLSLQAPPSPSSTREYWAPVLEVVCREAERWGTLTLSADADNIRLLYSAMSGALPLYNLRRLNLLLLAHNPVSPTSLPSMTKVFENATKLKELVITTDPCGWTSKLGIPFGQITRLNVSVLDFGTGAGGIVGVLEEMGALEVLVVQRFRRRNSWAEEERIELPKLHSLLIGSVSGGDVFLDRLDLPSLRVLRLGGSVGVGVGMGVEGILTRVKGTVRELALDALMLRANMVRMLEVDKLALYHPTAETIRSLPRVCELALFNSKEVDNVTLGSLGLKVRKLWLHDTEERVIGKELKESGVEVHQSCRWWTEFLQ</sequence>
<dbReference type="Proteomes" id="UP000017559">
    <property type="component" value="Unassembled WGS sequence"/>
</dbReference>
<protein>
    <recommendedName>
        <fullName evidence="1">F-box domain-containing protein</fullName>
    </recommendedName>
</protein>
<proteinExistence type="predicted"/>
<dbReference type="HOGENOM" id="CLU_546394_0_0_1"/>
<dbReference type="EMBL" id="AWSO01000182">
    <property type="protein sequence ID" value="ESK93571.1"/>
    <property type="molecule type" value="Genomic_DNA"/>
</dbReference>
<evidence type="ECO:0000313" key="3">
    <source>
        <dbReference type="Proteomes" id="UP000017559"/>
    </source>
</evidence>
<accession>V2XL39</accession>
<evidence type="ECO:0000313" key="2">
    <source>
        <dbReference type="EMBL" id="ESK93571.1"/>
    </source>
</evidence>
<dbReference type="PROSITE" id="PS50181">
    <property type="entry name" value="FBOX"/>
    <property type="match status" value="1"/>
</dbReference>
<dbReference type="KEGG" id="mrr:Moror_1577"/>
<dbReference type="OrthoDB" id="2269034at2759"/>
<dbReference type="AlphaFoldDB" id="V2XL39"/>